<feature type="compositionally biased region" description="Low complexity" evidence="1">
    <location>
        <begin position="187"/>
        <end position="198"/>
    </location>
</feature>
<protein>
    <submittedName>
        <fullName evidence="2">Uncharacterized protein</fullName>
    </submittedName>
</protein>
<feature type="region of interest" description="Disordered" evidence="1">
    <location>
        <begin position="175"/>
        <end position="198"/>
    </location>
</feature>
<gene>
    <name evidence="2" type="ORF">Phum_PHUM512850</name>
</gene>
<dbReference type="AlphaFoldDB" id="E0VYC6"/>
<evidence type="ECO:0000256" key="1">
    <source>
        <dbReference type="SAM" id="MobiDB-lite"/>
    </source>
</evidence>
<sequence>MGFPLMQQLESDFELQARELDSTYGPVKYRNSHQMTSVSLSGYSGMKFVADSKPKMFGTYPHVRSYPTEPSLSDSPAASHDSPIIIPRVSLSKGSQRDSSSSLESCENVTHRPIKSFALPHIDYSINCSFAIKTIVPYDDNNYKLEEQFIQQLDEQEQLFGPVMALPLDLSDLSQDHHHHHQHPVGSTRSSLSSVSEG</sequence>
<dbReference type="HOGENOM" id="CLU_1379625_0_0_1"/>
<evidence type="ECO:0000313" key="2">
    <source>
        <dbReference type="EMBL" id="EEB18382.1"/>
    </source>
</evidence>
<dbReference type="KEGG" id="phu:Phum_PHUM512850"/>
<dbReference type="RefSeq" id="XP_002431120.1">
    <property type="nucleotide sequence ID" value="XM_002431075.1"/>
</dbReference>
<accession>E0VYC6</accession>
<proteinExistence type="predicted"/>
<organism>
    <name type="scientific">Pediculus humanus subsp. corporis</name>
    <name type="common">Body louse</name>
    <dbReference type="NCBI Taxonomy" id="121224"/>
    <lineage>
        <taxon>Eukaryota</taxon>
        <taxon>Metazoa</taxon>
        <taxon>Ecdysozoa</taxon>
        <taxon>Arthropoda</taxon>
        <taxon>Hexapoda</taxon>
        <taxon>Insecta</taxon>
        <taxon>Pterygota</taxon>
        <taxon>Neoptera</taxon>
        <taxon>Paraneoptera</taxon>
        <taxon>Psocodea</taxon>
        <taxon>Troctomorpha</taxon>
        <taxon>Phthiraptera</taxon>
        <taxon>Anoplura</taxon>
        <taxon>Pediculidae</taxon>
        <taxon>Pediculus</taxon>
    </lineage>
</organism>
<dbReference type="CTD" id="8233104"/>
<dbReference type="GeneID" id="8233104"/>
<name>E0VYC6_PEDHC</name>
<reference evidence="2" key="2">
    <citation type="submission" date="2007-04" db="EMBL/GenBank/DDBJ databases">
        <title>The genome of the human body louse.</title>
        <authorList>
            <consortium name="The Human Body Louse Genome Consortium"/>
            <person name="Kirkness E."/>
            <person name="Walenz B."/>
            <person name="Hass B."/>
            <person name="Bruggner R."/>
            <person name="Strausberg R."/>
        </authorList>
    </citation>
    <scope>NUCLEOTIDE SEQUENCE</scope>
    <source>
        <strain evidence="2">USDA</strain>
    </source>
</reference>
<dbReference type="EMBL" id="DS235845">
    <property type="protein sequence ID" value="EEB18382.1"/>
    <property type="molecule type" value="Genomic_DNA"/>
</dbReference>
<reference evidence="2" key="1">
    <citation type="submission" date="2007-04" db="EMBL/GenBank/DDBJ databases">
        <title>Annotation of Pediculus humanus corporis strain USDA.</title>
        <authorList>
            <person name="Kirkness E."/>
            <person name="Hannick L."/>
            <person name="Hass B."/>
            <person name="Bruggner R."/>
            <person name="Lawson D."/>
            <person name="Bidwell S."/>
            <person name="Joardar V."/>
            <person name="Caler E."/>
            <person name="Walenz B."/>
            <person name="Inman J."/>
            <person name="Schobel S."/>
            <person name="Galinsky K."/>
            <person name="Amedeo P."/>
            <person name="Strausberg R."/>
        </authorList>
    </citation>
    <scope>NUCLEOTIDE SEQUENCE</scope>
    <source>
        <strain evidence="2">USDA</strain>
    </source>
</reference>
<dbReference type="STRING" id="121224.E0VYC6"/>